<evidence type="ECO:0000259" key="5">
    <source>
        <dbReference type="Pfam" id="PF00656"/>
    </source>
</evidence>
<feature type="repeat" description="WD" evidence="3">
    <location>
        <begin position="989"/>
        <end position="1023"/>
    </location>
</feature>
<dbReference type="InterPro" id="IPR027417">
    <property type="entry name" value="P-loop_NTPase"/>
</dbReference>
<dbReference type="KEGG" id="ava:Ava_2184"/>
<evidence type="ECO:0000313" key="7">
    <source>
        <dbReference type="EMBL" id="ABA21804.1"/>
    </source>
</evidence>
<dbReference type="PROSITE" id="PS50082">
    <property type="entry name" value="WD_REPEATS_2"/>
    <property type="match status" value="8"/>
</dbReference>
<feature type="repeat" description="WD" evidence="3">
    <location>
        <begin position="947"/>
        <end position="981"/>
    </location>
</feature>
<dbReference type="EMBL" id="CP000117">
    <property type="protein sequence ID" value="ABA21804.1"/>
    <property type="molecule type" value="Genomic_DNA"/>
</dbReference>
<dbReference type="HOGENOM" id="CLU_002352_0_1_3"/>
<dbReference type="Pfam" id="PF20703">
    <property type="entry name" value="nSTAND1"/>
    <property type="match status" value="1"/>
</dbReference>
<dbReference type="PANTHER" id="PTHR22847">
    <property type="entry name" value="WD40 REPEAT PROTEIN"/>
    <property type="match status" value="1"/>
</dbReference>
<dbReference type="RefSeq" id="WP_011318971.1">
    <property type="nucleotide sequence ID" value="NC_007413.1"/>
</dbReference>
<dbReference type="GO" id="GO:0004197">
    <property type="term" value="F:cysteine-type endopeptidase activity"/>
    <property type="evidence" value="ECO:0007669"/>
    <property type="project" value="InterPro"/>
</dbReference>
<dbReference type="InterPro" id="IPR015943">
    <property type="entry name" value="WD40/YVTN_repeat-like_dom_sf"/>
</dbReference>
<dbReference type="Gene3D" id="2.130.10.10">
    <property type="entry name" value="YVTN repeat-like/Quinoprotein amine dehydrogenase"/>
    <property type="match status" value="3"/>
</dbReference>
<evidence type="ECO:0000256" key="3">
    <source>
        <dbReference type="PROSITE-ProRule" id="PRU00221"/>
    </source>
</evidence>
<dbReference type="Gene3D" id="3.40.50.1460">
    <property type="match status" value="1"/>
</dbReference>
<dbReference type="InterPro" id="IPR036322">
    <property type="entry name" value="WD40_repeat_dom_sf"/>
</dbReference>
<evidence type="ECO:0000313" key="8">
    <source>
        <dbReference type="Proteomes" id="UP000002533"/>
    </source>
</evidence>
<dbReference type="InterPro" id="IPR011600">
    <property type="entry name" value="Pept_C14_caspase"/>
</dbReference>
<dbReference type="InterPro" id="IPR020472">
    <property type="entry name" value="WD40_PAC1"/>
</dbReference>
<keyword evidence="2" id="KW-0677">Repeat</keyword>
<accession>Q3MB32</accession>
<dbReference type="eggNOG" id="COG2319">
    <property type="taxonomic scope" value="Bacteria"/>
</dbReference>
<dbReference type="InterPro" id="IPR029030">
    <property type="entry name" value="Caspase-like_dom_sf"/>
</dbReference>
<dbReference type="PROSITE" id="PS00678">
    <property type="entry name" value="WD_REPEATS_1"/>
    <property type="match status" value="7"/>
</dbReference>
<dbReference type="SUPFAM" id="SSF50978">
    <property type="entry name" value="WD40 repeat-like"/>
    <property type="match status" value="1"/>
</dbReference>
<dbReference type="AlphaFoldDB" id="Q3MB32"/>
<dbReference type="CDD" id="cd00200">
    <property type="entry name" value="WD40"/>
    <property type="match status" value="1"/>
</dbReference>
<dbReference type="InterPro" id="IPR019775">
    <property type="entry name" value="WD40_repeat_CS"/>
</dbReference>
<dbReference type="STRING" id="240292.Ava_2184"/>
<feature type="repeat" description="WD" evidence="3">
    <location>
        <begin position="1031"/>
        <end position="1065"/>
    </location>
</feature>
<feature type="repeat" description="WD" evidence="3">
    <location>
        <begin position="905"/>
        <end position="939"/>
    </location>
</feature>
<feature type="domain" description="Peptidase C14 caspase" evidence="5">
    <location>
        <begin position="5"/>
        <end position="237"/>
    </location>
</feature>
<dbReference type="PANTHER" id="PTHR22847:SF637">
    <property type="entry name" value="WD REPEAT DOMAIN 5B"/>
    <property type="match status" value="1"/>
</dbReference>
<sequence length="1240" mass="138484">MSRDALVVGINTYNFPQLPRLRSPAKDAEGIAQRLSEGDYFRVWRLPEYLDPFENNAPRVAQNQEVILRDLKTALERLFLPEGNNYPDTALFYFSGHGIRSTGRIKEGFLATSDTNPDDDKWGLSLQWLRRVLEESPIRQQVIWLDCCYSGELLNFDEANPGDKGKARDRCFIAASREFEESWTDPNSDYSVLTKVLLKGLEPQRQQDGLVDNYRLIDFINQNLKQEKQRPVFYNSGLPITLVKSKTTVTQNTDNSLQPNKNPYRGLAAFDFKPEDIQFFYGRTALTDELLEKLWQQNFLAVLGASGSGKSSVVRAGLLNAIQQGERRDTANWHILPVITPGNDPLASLAAAFINPNEPDGRKSRLCQTYSRELQEEGAKALAKLVADYQPNPVVLVIDQFEEVFTLCNDSQERQKFFACLMDVLTSPNETENNTAALRVVITMRADFLGKCLEQDYAGLAENIKNHIATVTPLNQEELRDAIIKPAELVGLSVEEALVRKMIADVQGSPASLPLLQYALTELWELWHQDWQQRGTTAGKTLTLTNYVQIGEVKGALEKQADKVYNTLSEKEQAVAKRIFLELTQLGEGTEDTRRRVLKSELINDQHPEELLDQVICKLADARLVVTNNIVLNVTTVVRTEKMGDTTSQPVEVVIDVAHEALIRHWTSLRLWLDENRDALRTERKLQTAAKDWQDHQQDSAYLWLGARLAEAQEYEQKYFRLGRLVPLSKKFIEASKTEQQRLEREKDEQIQALNQALTESQLREQAIRILELLQIQPQDGVESAIQAIEENLKQLPANILTVVQNNLLQAMAIVNLPNIIQGHESGVNSVAFSPDGQRIVSGSGDKTLRLWDVNGQPIGQPLIGHEGAVKSVAFSPDGQRIVSGSGDKTLRLWNVNGQPIGQPLIGHEGEVKSVAFSPDGQRIVSGSWDNTLRLWNVNGQPIGQPLIGHEGAVNSVAFSPDGQCIVSGSWDNTLRLWDVNGQPIGQPLIGHESGVYSVAFSPDGQRIVSGSGDNTLRLWDVNGQSIGQPLIGHESGVYSVAFSPDGQRIVSGSWDNTLRLWDVNGQSIGQPLIGHESGVYSVAFSPDGQRIVSGSWDNTLRLWDVNGQPIGQPLMGHKAAVISVAFSPDGQRIVSGSADNKLKLWRGSWQSWLKVCCDRLAYYLISHNPENNIMEGSCAVCAKYAWSSAEIAKILQRQAYDLAFQGKVELAITKFQQAIEYDPSLKLDPETEAHKWSRR</sequence>
<dbReference type="GO" id="GO:0006508">
    <property type="term" value="P:proteolysis"/>
    <property type="evidence" value="ECO:0007669"/>
    <property type="project" value="InterPro"/>
</dbReference>
<feature type="domain" description="Novel STAND NTPase 1" evidence="6">
    <location>
        <begin position="263"/>
        <end position="700"/>
    </location>
</feature>
<keyword evidence="4" id="KW-0175">Coiled coil</keyword>
<evidence type="ECO:0000256" key="4">
    <source>
        <dbReference type="SAM" id="Coils"/>
    </source>
</evidence>
<keyword evidence="1 3" id="KW-0853">WD repeat</keyword>
<feature type="repeat" description="WD" evidence="3">
    <location>
        <begin position="1115"/>
        <end position="1146"/>
    </location>
</feature>
<dbReference type="eggNOG" id="COG4249">
    <property type="taxonomic scope" value="Bacteria"/>
</dbReference>
<protein>
    <submittedName>
        <fullName evidence="7">Peptidase C14, caspase catalytic subunit p20</fullName>
    </submittedName>
</protein>
<gene>
    <name evidence="7" type="ordered locus">Ava_2184</name>
</gene>
<evidence type="ECO:0000259" key="6">
    <source>
        <dbReference type="Pfam" id="PF20703"/>
    </source>
</evidence>
<dbReference type="PRINTS" id="PR00320">
    <property type="entry name" value="GPROTEINBRPT"/>
</dbReference>
<name>Q3MB32_TRIV2</name>
<dbReference type="GeneID" id="70298310"/>
<dbReference type="eggNOG" id="COG1672">
    <property type="taxonomic scope" value="Bacteria"/>
</dbReference>
<dbReference type="PROSITE" id="PS50294">
    <property type="entry name" value="WD_REPEATS_REGION"/>
    <property type="match status" value="8"/>
</dbReference>
<dbReference type="SUPFAM" id="SSF52540">
    <property type="entry name" value="P-loop containing nucleoside triphosphate hydrolases"/>
    <property type="match status" value="1"/>
</dbReference>
<dbReference type="Proteomes" id="UP000002533">
    <property type="component" value="Chromosome"/>
</dbReference>
<evidence type="ECO:0000256" key="1">
    <source>
        <dbReference type="ARBA" id="ARBA00022574"/>
    </source>
</evidence>
<organism evidence="7 8">
    <name type="scientific">Trichormus variabilis (strain ATCC 29413 / PCC 7937)</name>
    <name type="common">Anabaena variabilis</name>
    <dbReference type="NCBI Taxonomy" id="240292"/>
    <lineage>
        <taxon>Bacteria</taxon>
        <taxon>Bacillati</taxon>
        <taxon>Cyanobacteriota</taxon>
        <taxon>Cyanophyceae</taxon>
        <taxon>Nostocales</taxon>
        <taxon>Nostocaceae</taxon>
        <taxon>Trichormus</taxon>
    </lineage>
</organism>
<reference evidence="8" key="1">
    <citation type="journal article" date="2014" name="Stand. Genomic Sci.">
        <title>Complete genome sequence of Anabaena variabilis ATCC 29413.</title>
        <authorList>
            <person name="Thiel T."/>
            <person name="Pratte B.S."/>
            <person name="Zhong J."/>
            <person name="Goodwin L."/>
            <person name="Copeland A."/>
            <person name="Lucas S."/>
            <person name="Han C."/>
            <person name="Pitluck S."/>
            <person name="Land M.L."/>
            <person name="Kyrpides N.C."/>
            <person name="Woyke T."/>
        </authorList>
    </citation>
    <scope>NUCLEOTIDE SEQUENCE [LARGE SCALE GENOMIC DNA]</scope>
    <source>
        <strain evidence="8">ATCC 29413 / PCC 7937</strain>
    </source>
</reference>
<proteinExistence type="predicted"/>
<feature type="coiled-coil region" evidence="4">
    <location>
        <begin position="733"/>
        <end position="760"/>
    </location>
</feature>
<dbReference type="SMART" id="SM00320">
    <property type="entry name" value="WD40"/>
    <property type="match status" value="8"/>
</dbReference>
<dbReference type="InterPro" id="IPR049052">
    <property type="entry name" value="nSTAND1"/>
</dbReference>
<feature type="repeat" description="WD" evidence="3">
    <location>
        <begin position="1073"/>
        <end position="1107"/>
    </location>
</feature>
<dbReference type="Pfam" id="PF00656">
    <property type="entry name" value="Peptidase_C14"/>
    <property type="match status" value="1"/>
</dbReference>
<dbReference type="Pfam" id="PF00400">
    <property type="entry name" value="WD40"/>
    <property type="match status" value="8"/>
</dbReference>
<feature type="repeat" description="WD" evidence="3">
    <location>
        <begin position="863"/>
        <end position="897"/>
    </location>
</feature>
<dbReference type="SUPFAM" id="SSF52129">
    <property type="entry name" value="Caspase-like"/>
    <property type="match status" value="1"/>
</dbReference>
<dbReference type="InterPro" id="IPR001680">
    <property type="entry name" value="WD40_rpt"/>
</dbReference>
<feature type="repeat" description="WD" evidence="3">
    <location>
        <begin position="821"/>
        <end position="855"/>
    </location>
</feature>
<evidence type="ECO:0000256" key="2">
    <source>
        <dbReference type="ARBA" id="ARBA00022737"/>
    </source>
</evidence>